<dbReference type="CDD" id="cd04301">
    <property type="entry name" value="NAT_SF"/>
    <property type="match status" value="1"/>
</dbReference>
<dbReference type="PROSITE" id="PS51186">
    <property type="entry name" value="GNAT"/>
    <property type="match status" value="1"/>
</dbReference>
<dbReference type="Proteomes" id="UP000198666">
    <property type="component" value="Unassembled WGS sequence"/>
</dbReference>
<dbReference type="STRING" id="361279.SAMN05421663_105129"/>
<dbReference type="InterPro" id="IPR051556">
    <property type="entry name" value="N-term/lysine_N-AcTrnsfr"/>
</dbReference>
<dbReference type="GO" id="GO:0031415">
    <property type="term" value="C:NatA complex"/>
    <property type="evidence" value="ECO:0007669"/>
    <property type="project" value="TreeGrafter"/>
</dbReference>
<dbReference type="GO" id="GO:0007064">
    <property type="term" value="P:mitotic sister chromatid cohesion"/>
    <property type="evidence" value="ECO:0007669"/>
    <property type="project" value="TreeGrafter"/>
</dbReference>
<sequence length="158" mass="18210">MSYMTVMFKEMNTEEVQHYIEFEILNYAENVSANLGIPKAAALKDAEIQLNNSLSEENRKKDQFIGHIFCEDKKENVGIIWYNIQAERDRAFIYHIYIHEAFRKMGYASAALTHLEKVAKRKGIGNLALNVFVANTAAQHLYKRLGYETASMVKTKKL</sequence>
<keyword evidence="2" id="KW-0808">Transferase</keyword>
<protein>
    <submittedName>
        <fullName evidence="2">Acetyltransferase (GNAT) family protein</fullName>
    </submittedName>
</protein>
<dbReference type="Gene3D" id="3.40.630.30">
    <property type="match status" value="1"/>
</dbReference>
<evidence type="ECO:0000259" key="1">
    <source>
        <dbReference type="PROSITE" id="PS51186"/>
    </source>
</evidence>
<evidence type="ECO:0000313" key="2">
    <source>
        <dbReference type="EMBL" id="SDC93117.1"/>
    </source>
</evidence>
<dbReference type="SUPFAM" id="SSF55729">
    <property type="entry name" value="Acyl-CoA N-acyltransferases (Nat)"/>
    <property type="match status" value="1"/>
</dbReference>
<dbReference type="InterPro" id="IPR016181">
    <property type="entry name" value="Acyl_CoA_acyltransferase"/>
</dbReference>
<accession>A0A1G6QN81</accession>
<dbReference type="GO" id="GO:0008080">
    <property type="term" value="F:N-acetyltransferase activity"/>
    <property type="evidence" value="ECO:0007669"/>
    <property type="project" value="TreeGrafter"/>
</dbReference>
<dbReference type="AlphaFoldDB" id="A0A1G6QN81"/>
<feature type="domain" description="N-acetyltransferase" evidence="1">
    <location>
        <begin position="6"/>
        <end position="158"/>
    </location>
</feature>
<organism evidence="2 3">
    <name type="scientific">Terribacillus halophilus</name>
    <dbReference type="NCBI Taxonomy" id="361279"/>
    <lineage>
        <taxon>Bacteria</taxon>
        <taxon>Bacillati</taxon>
        <taxon>Bacillota</taxon>
        <taxon>Bacilli</taxon>
        <taxon>Bacillales</taxon>
        <taxon>Bacillaceae</taxon>
        <taxon>Terribacillus</taxon>
    </lineage>
</organism>
<dbReference type="InterPro" id="IPR000182">
    <property type="entry name" value="GNAT_dom"/>
</dbReference>
<dbReference type="PANTHER" id="PTHR42919:SF20">
    <property type="entry name" value="GCN5-RELATED N-ACETYLTRANSFERASE 10, CHLOROPLASTIC"/>
    <property type="match status" value="1"/>
</dbReference>
<dbReference type="Pfam" id="PF00583">
    <property type="entry name" value="Acetyltransf_1"/>
    <property type="match status" value="1"/>
</dbReference>
<gene>
    <name evidence="2" type="ORF">SAMN05421663_105129</name>
</gene>
<dbReference type="EMBL" id="FMZB01000005">
    <property type="protein sequence ID" value="SDC93117.1"/>
    <property type="molecule type" value="Genomic_DNA"/>
</dbReference>
<proteinExistence type="predicted"/>
<dbReference type="OrthoDB" id="65897at2"/>
<reference evidence="3" key="1">
    <citation type="submission" date="2016-10" db="EMBL/GenBank/DDBJ databases">
        <authorList>
            <person name="Varghese N."/>
            <person name="Submissions S."/>
        </authorList>
    </citation>
    <scope>NUCLEOTIDE SEQUENCE [LARGE SCALE GENOMIC DNA]</scope>
    <source>
        <strain evidence="3">DSM 21620</strain>
    </source>
</reference>
<name>A0A1G6QN81_9BACI</name>
<dbReference type="PANTHER" id="PTHR42919">
    <property type="entry name" value="N-ALPHA-ACETYLTRANSFERASE"/>
    <property type="match status" value="1"/>
</dbReference>
<evidence type="ECO:0000313" key="3">
    <source>
        <dbReference type="Proteomes" id="UP000198666"/>
    </source>
</evidence>
<keyword evidence="3" id="KW-1185">Reference proteome</keyword>